<keyword evidence="10" id="KW-0206">Cytoskeleton</keyword>
<proteinExistence type="inferred from homology"/>
<evidence type="ECO:0000256" key="10">
    <source>
        <dbReference type="ARBA" id="ARBA00023212"/>
    </source>
</evidence>
<evidence type="ECO:0000256" key="1">
    <source>
        <dbReference type="ARBA" id="ARBA00004430"/>
    </source>
</evidence>
<name>A0A814HI40_9BILA</name>
<evidence type="ECO:0000256" key="3">
    <source>
        <dbReference type="ARBA" id="ARBA00022490"/>
    </source>
</evidence>
<evidence type="ECO:0000313" key="14">
    <source>
        <dbReference type="Proteomes" id="UP000663889"/>
    </source>
</evidence>
<sequence>MELNWTRVLWWDTRKLSEPVETLILDIEKKGRIENALGAMSLEYEPTMPTKFMVGTEQGRIISCNRKGKNDAEKIGSVFPGHWGPVYALQRHPNFTKNFLSVGDWTVRIWSEELRDDCIMWTKPSMHTITDAQWSPTRSSIFYTTKMDGTLDVWDILFKQNEPTLSMQVVDEPLHCLRVQESQGRLIACGSQNGTVTLVEVSDNLCTQGKSEKTLVSGMFDRETRRAKILEARGRAKRDARTKSAQGEKGEKPTTEGGTGESDLKEADPIDKAEKDFWKIIEEEKRRRDRKFVADDEKAAGESGAVTDGELTANATT</sequence>
<dbReference type="SMART" id="SM00320">
    <property type="entry name" value="WD40"/>
    <property type="match status" value="3"/>
</dbReference>
<gene>
    <name evidence="13" type="ORF">SEV965_LOCUS11309</name>
</gene>
<evidence type="ECO:0000256" key="4">
    <source>
        <dbReference type="ARBA" id="ARBA00022574"/>
    </source>
</evidence>
<accession>A0A814HI40</accession>
<dbReference type="GO" id="GO:0036158">
    <property type="term" value="P:outer dynein arm assembly"/>
    <property type="evidence" value="ECO:0007669"/>
    <property type="project" value="TreeGrafter"/>
</dbReference>
<feature type="region of interest" description="Disordered" evidence="12">
    <location>
        <begin position="287"/>
        <end position="317"/>
    </location>
</feature>
<dbReference type="InterPro" id="IPR050687">
    <property type="entry name" value="Dynein_IC"/>
</dbReference>
<feature type="region of interest" description="Disordered" evidence="12">
    <location>
        <begin position="230"/>
        <end position="270"/>
    </location>
</feature>
<keyword evidence="8" id="KW-0969">Cilium</keyword>
<dbReference type="SUPFAM" id="SSF50978">
    <property type="entry name" value="WD40 repeat-like"/>
    <property type="match status" value="1"/>
</dbReference>
<dbReference type="GO" id="GO:0045503">
    <property type="term" value="F:dynein light chain binding"/>
    <property type="evidence" value="ECO:0007669"/>
    <property type="project" value="TreeGrafter"/>
</dbReference>
<evidence type="ECO:0000256" key="2">
    <source>
        <dbReference type="ARBA" id="ARBA00011059"/>
    </source>
</evidence>
<dbReference type="GO" id="GO:0003341">
    <property type="term" value="P:cilium movement"/>
    <property type="evidence" value="ECO:0007669"/>
    <property type="project" value="TreeGrafter"/>
</dbReference>
<evidence type="ECO:0000256" key="5">
    <source>
        <dbReference type="ARBA" id="ARBA00022701"/>
    </source>
</evidence>
<evidence type="ECO:0000256" key="6">
    <source>
        <dbReference type="ARBA" id="ARBA00022737"/>
    </source>
</evidence>
<dbReference type="GO" id="GO:0036157">
    <property type="term" value="C:outer dynein arm"/>
    <property type="evidence" value="ECO:0007669"/>
    <property type="project" value="TreeGrafter"/>
</dbReference>
<comment type="subcellular location">
    <subcellularLocation>
        <location evidence="1">Cytoplasm</location>
        <location evidence="1">Cytoskeleton</location>
        <location evidence="1">Cilium axoneme</location>
    </subcellularLocation>
</comment>
<dbReference type="PANTHER" id="PTHR12442">
    <property type="entry name" value="DYNEIN INTERMEDIATE CHAIN"/>
    <property type="match status" value="1"/>
</dbReference>
<feature type="compositionally biased region" description="Basic and acidic residues" evidence="12">
    <location>
        <begin position="287"/>
        <end position="300"/>
    </location>
</feature>
<evidence type="ECO:0000256" key="8">
    <source>
        <dbReference type="ARBA" id="ARBA00023069"/>
    </source>
</evidence>
<keyword evidence="6" id="KW-0677">Repeat</keyword>
<evidence type="ECO:0000256" key="11">
    <source>
        <dbReference type="ARBA" id="ARBA00023273"/>
    </source>
</evidence>
<evidence type="ECO:0000256" key="9">
    <source>
        <dbReference type="ARBA" id="ARBA00023175"/>
    </source>
</evidence>
<keyword evidence="5" id="KW-0493">Microtubule</keyword>
<comment type="caution">
    <text evidence="13">The sequence shown here is derived from an EMBL/GenBank/DDBJ whole genome shotgun (WGS) entry which is preliminary data.</text>
</comment>
<protein>
    <submittedName>
        <fullName evidence="13">Uncharacterized protein</fullName>
    </submittedName>
</protein>
<keyword evidence="3" id="KW-0963">Cytoplasm</keyword>
<feature type="compositionally biased region" description="Basic and acidic residues" evidence="12">
    <location>
        <begin position="230"/>
        <end position="254"/>
    </location>
</feature>
<dbReference type="Pfam" id="PF00400">
    <property type="entry name" value="WD40"/>
    <property type="match status" value="1"/>
</dbReference>
<evidence type="ECO:0000313" key="13">
    <source>
        <dbReference type="EMBL" id="CAF1011306.1"/>
    </source>
</evidence>
<dbReference type="InterPro" id="IPR001680">
    <property type="entry name" value="WD40_rpt"/>
</dbReference>
<dbReference type="EMBL" id="CAJNOU010000485">
    <property type="protein sequence ID" value="CAF1011306.1"/>
    <property type="molecule type" value="Genomic_DNA"/>
</dbReference>
<keyword evidence="7" id="KW-0243">Dynein</keyword>
<organism evidence="13 14">
    <name type="scientific">Rotaria sordida</name>
    <dbReference type="NCBI Taxonomy" id="392033"/>
    <lineage>
        <taxon>Eukaryota</taxon>
        <taxon>Metazoa</taxon>
        <taxon>Spiralia</taxon>
        <taxon>Gnathifera</taxon>
        <taxon>Rotifera</taxon>
        <taxon>Eurotatoria</taxon>
        <taxon>Bdelloidea</taxon>
        <taxon>Philodinida</taxon>
        <taxon>Philodinidae</taxon>
        <taxon>Rotaria</taxon>
    </lineage>
</organism>
<evidence type="ECO:0000256" key="12">
    <source>
        <dbReference type="SAM" id="MobiDB-lite"/>
    </source>
</evidence>
<evidence type="ECO:0000256" key="7">
    <source>
        <dbReference type="ARBA" id="ARBA00023017"/>
    </source>
</evidence>
<dbReference type="GO" id="GO:0045504">
    <property type="term" value="F:dynein heavy chain binding"/>
    <property type="evidence" value="ECO:0007669"/>
    <property type="project" value="TreeGrafter"/>
</dbReference>
<dbReference type="Gene3D" id="2.130.10.10">
    <property type="entry name" value="YVTN repeat-like/Quinoprotein amine dehydrogenase"/>
    <property type="match status" value="1"/>
</dbReference>
<dbReference type="GO" id="GO:0005874">
    <property type="term" value="C:microtubule"/>
    <property type="evidence" value="ECO:0007669"/>
    <property type="project" value="UniProtKB-KW"/>
</dbReference>
<comment type="similarity">
    <text evidence="2">Belongs to the dynein intermediate chain family.</text>
</comment>
<dbReference type="InterPro" id="IPR015943">
    <property type="entry name" value="WD40/YVTN_repeat-like_dom_sf"/>
</dbReference>
<keyword evidence="4" id="KW-0853">WD repeat</keyword>
<reference evidence="13" key="1">
    <citation type="submission" date="2021-02" db="EMBL/GenBank/DDBJ databases">
        <authorList>
            <person name="Nowell W R."/>
        </authorList>
    </citation>
    <scope>NUCLEOTIDE SEQUENCE</scope>
</reference>
<keyword evidence="9" id="KW-0505">Motor protein</keyword>
<dbReference type="PANTHER" id="PTHR12442:SF7">
    <property type="entry name" value="DYNEIN AXONEMAL INTERMEDIATE CHAIN 2"/>
    <property type="match status" value="1"/>
</dbReference>
<keyword evidence="11" id="KW-0966">Cell projection</keyword>
<dbReference type="AlphaFoldDB" id="A0A814HI40"/>
<dbReference type="InterPro" id="IPR036322">
    <property type="entry name" value="WD40_repeat_dom_sf"/>
</dbReference>
<dbReference type="Proteomes" id="UP000663889">
    <property type="component" value="Unassembled WGS sequence"/>
</dbReference>